<feature type="region of interest" description="Disordered" evidence="1">
    <location>
        <begin position="1"/>
        <end position="21"/>
    </location>
</feature>
<evidence type="ECO:0000313" key="3">
    <source>
        <dbReference type="Proteomes" id="UP000236379"/>
    </source>
</evidence>
<dbReference type="OrthoDB" id="27194at2"/>
<protein>
    <submittedName>
        <fullName evidence="2">DUF2256 domain-containing protein</fullName>
    </submittedName>
</protein>
<dbReference type="PANTHER" id="PTHR37463:SF1">
    <property type="entry name" value="DUF2256 DOMAIN-CONTAINING PROTEIN"/>
    <property type="match status" value="1"/>
</dbReference>
<dbReference type="Pfam" id="PF10013">
    <property type="entry name" value="DUF2256"/>
    <property type="match status" value="1"/>
</dbReference>
<dbReference type="PANTHER" id="PTHR37463">
    <property type="entry name" value="GSL3115 PROTEIN"/>
    <property type="match status" value="1"/>
</dbReference>
<evidence type="ECO:0000313" key="2">
    <source>
        <dbReference type="EMBL" id="PNY80254.1"/>
    </source>
</evidence>
<evidence type="ECO:0000256" key="1">
    <source>
        <dbReference type="SAM" id="MobiDB-lite"/>
    </source>
</evidence>
<accession>A0A2K3UUP2</accession>
<proteinExistence type="predicted"/>
<name>A0A2K3UUP2_9DEIO</name>
<comment type="caution">
    <text evidence="2">The sequence shown here is derived from an EMBL/GenBank/DDBJ whole genome shotgun (WGS) entry which is preliminary data.</text>
</comment>
<organism evidence="2 3">
    <name type="scientific">Deinococcus koreensis</name>
    <dbReference type="NCBI Taxonomy" id="2054903"/>
    <lineage>
        <taxon>Bacteria</taxon>
        <taxon>Thermotogati</taxon>
        <taxon>Deinococcota</taxon>
        <taxon>Deinococci</taxon>
        <taxon>Deinococcales</taxon>
        <taxon>Deinococcaceae</taxon>
        <taxon>Deinococcus</taxon>
    </lineage>
</organism>
<dbReference type="InterPro" id="IPR017136">
    <property type="entry name" value="UCP037205"/>
</dbReference>
<dbReference type="Proteomes" id="UP000236379">
    <property type="component" value="Unassembled WGS sequence"/>
</dbReference>
<dbReference type="RefSeq" id="WP_103309646.1">
    <property type="nucleotide sequence ID" value="NZ_PPPD01000001.1"/>
</dbReference>
<sequence>MAGTRKERNFGGGRRPSERPSKVCPVCGLPFTWRKKWERDWDNVVYCSDRCRAAAKKGGA</sequence>
<dbReference type="AlphaFoldDB" id="A0A2K3UUP2"/>
<reference evidence="2 3" key="1">
    <citation type="submission" date="2018-01" db="EMBL/GenBank/DDBJ databases">
        <title>Deinococcus koreensis sp. nov., a radiation-resistant bacterium isolated from river water.</title>
        <authorList>
            <person name="Choi A."/>
        </authorList>
    </citation>
    <scope>NUCLEOTIDE SEQUENCE [LARGE SCALE GENOMIC DNA]</scope>
    <source>
        <strain evidence="2 3">SJW1-2</strain>
    </source>
</reference>
<keyword evidence="3" id="KW-1185">Reference proteome</keyword>
<gene>
    <name evidence="2" type="ORF">CVO96_01755</name>
</gene>
<dbReference type="EMBL" id="PPPD01000001">
    <property type="protein sequence ID" value="PNY80254.1"/>
    <property type="molecule type" value="Genomic_DNA"/>
</dbReference>